<protein>
    <submittedName>
        <fullName evidence="1">Uncharacterized protein</fullName>
    </submittedName>
</protein>
<evidence type="ECO:0000313" key="2">
    <source>
        <dbReference type="Proteomes" id="UP000077857"/>
    </source>
</evidence>
<dbReference type="Proteomes" id="UP000077857">
    <property type="component" value="Unassembled WGS sequence"/>
</dbReference>
<evidence type="ECO:0000313" key="1">
    <source>
        <dbReference type="EMBL" id="OAI10833.1"/>
    </source>
</evidence>
<dbReference type="KEGG" id="mko:MKLM6_0719"/>
<sequence length="75" mass="8690">MMCGQTLFRPKHRIAPGLNFVFSVFNPWFSRPGLPELARPTRNFKYPPARSLKPKQYYPEQSRHIGCGLADDEPQ</sequence>
<gene>
    <name evidence="1" type="ORF">A1507_21280</name>
</gene>
<name>A0A177MZW9_9GAMM</name>
<comment type="caution">
    <text evidence="1">The sequence shown here is derived from an EMBL/GenBank/DDBJ whole genome shotgun (WGS) entry which is preliminary data.</text>
</comment>
<organism evidence="1 2">
    <name type="scientific">Methylomonas koyamae</name>
    <dbReference type="NCBI Taxonomy" id="702114"/>
    <lineage>
        <taxon>Bacteria</taxon>
        <taxon>Pseudomonadati</taxon>
        <taxon>Pseudomonadota</taxon>
        <taxon>Gammaproteobacteria</taxon>
        <taxon>Methylococcales</taxon>
        <taxon>Methylococcaceae</taxon>
        <taxon>Methylomonas</taxon>
    </lineage>
</organism>
<proteinExistence type="predicted"/>
<accession>A0A177MZW9</accession>
<reference evidence="1 2" key="1">
    <citation type="submission" date="2016-03" db="EMBL/GenBank/DDBJ databases">
        <authorList>
            <person name="Ploux O."/>
        </authorList>
    </citation>
    <scope>NUCLEOTIDE SEQUENCE [LARGE SCALE GENOMIC DNA]</scope>
    <source>
        <strain evidence="1 2">R-45378</strain>
    </source>
</reference>
<dbReference type="EMBL" id="LUUJ01000129">
    <property type="protein sequence ID" value="OAI10833.1"/>
    <property type="molecule type" value="Genomic_DNA"/>
</dbReference>
<dbReference type="AlphaFoldDB" id="A0A177MZW9"/>